<gene>
    <name evidence="12" type="ORF">ENY07_12175</name>
</gene>
<reference evidence="12" key="1">
    <citation type="journal article" date="2020" name="mSystems">
        <title>Genome- and Community-Level Interaction Insights into Carbon Utilization and Element Cycling Functions of Hydrothermarchaeota in Hydrothermal Sediment.</title>
        <authorList>
            <person name="Zhou Z."/>
            <person name="Liu Y."/>
            <person name="Xu W."/>
            <person name="Pan J."/>
            <person name="Luo Z.H."/>
            <person name="Li M."/>
        </authorList>
    </citation>
    <scope>NUCLEOTIDE SEQUENCE</scope>
    <source>
        <strain evidence="12">SpSt-997</strain>
    </source>
</reference>
<dbReference type="PROSITE" id="PS51192">
    <property type="entry name" value="HELICASE_ATP_BIND_1"/>
    <property type="match status" value="1"/>
</dbReference>
<feature type="domain" description="Helicase ATP-binding" evidence="9">
    <location>
        <begin position="35"/>
        <end position="210"/>
    </location>
</feature>
<dbReference type="GO" id="GO:0016787">
    <property type="term" value="F:hydrolase activity"/>
    <property type="evidence" value="ECO:0007669"/>
    <property type="project" value="UniProtKB-KW"/>
</dbReference>
<comment type="similarity">
    <text evidence="5 7">Belongs to the DEAD box helicase family.</text>
</comment>
<feature type="domain" description="Helicase C-terminal" evidence="10">
    <location>
        <begin position="237"/>
        <end position="384"/>
    </location>
</feature>
<feature type="short sequence motif" description="Q motif" evidence="6">
    <location>
        <begin position="4"/>
        <end position="32"/>
    </location>
</feature>
<dbReference type="PROSITE" id="PS00039">
    <property type="entry name" value="DEAD_ATP_HELICASE"/>
    <property type="match status" value="1"/>
</dbReference>
<dbReference type="PROSITE" id="PS51195">
    <property type="entry name" value="Q_MOTIF"/>
    <property type="match status" value="1"/>
</dbReference>
<dbReference type="InterPro" id="IPR050079">
    <property type="entry name" value="DEAD_box_RNA_helicase"/>
</dbReference>
<dbReference type="InterPro" id="IPR014014">
    <property type="entry name" value="RNA_helicase_DEAD_Q_motif"/>
</dbReference>
<evidence type="ECO:0000256" key="1">
    <source>
        <dbReference type="ARBA" id="ARBA00022741"/>
    </source>
</evidence>
<evidence type="ECO:0000259" key="10">
    <source>
        <dbReference type="PROSITE" id="PS51194"/>
    </source>
</evidence>
<dbReference type="PANTHER" id="PTHR47959:SF13">
    <property type="entry name" value="ATP-DEPENDENT RNA HELICASE RHLE"/>
    <property type="match status" value="1"/>
</dbReference>
<dbReference type="SUPFAM" id="SSF52540">
    <property type="entry name" value="P-loop containing nucleoside triphosphate hydrolases"/>
    <property type="match status" value="1"/>
</dbReference>
<protein>
    <submittedName>
        <fullName evidence="12">DEAD/DEAH box helicase</fullName>
    </submittedName>
</protein>
<dbReference type="PANTHER" id="PTHR47959">
    <property type="entry name" value="ATP-DEPENDENT RNA HELICASE RHLE-RELATED"/>
    <property type="match status" value="1"/>
</dbReference>
<evidence type="ECO:0000256" key="3">
    <source>
        <dbReference type="ARBA" id="ARBA00022806"/>
    </source>
</evidence>
<accession>A0A8J4HD36</accession>
<dbReference type="EMBL" id="DTQM01000232">
    <property type="protein sequence ID" value="HGC43958.1"/>
    <property type="molecule type" value="Genomic_DNA"/>
</dbReference>
<keyword evidence="1 7" id="KW-0547">Nucleotide-binding</keyword>
<dbReference type="InterPro" id="IPR001650">
    <property type="entry name" value="Helicase_C-like"/>
</dbReference>
<evidence type="ECO:0000256" key="4">
    <source>
        <dbReference type="ARBA" id="ARBA00022840"/>
    </source>
</evidence>
<sequence length="416" mass="44618">MSSTSFATLGLAEPFLAALARLDFHTPTPIQAAAIPPLLAGRDLLGVAETGTGKTLAFALPILQHLAAQAGAPPPFAARALILAPTRELALQIEEAINRMSGDRRRRVVAIVGGLSRAMQVQRMRAGADIVIGTPGRVRDLMASRELRLHEVRHFVLDEADRMLDLGFIAEIRRIAATLPAGRQSALFSATMPVEVGKLAEGLLRDPVRVAITPAAVAVPRIAQQVHFVAPPGKRALLSQLLADPALSRVIVFTRTKRAADRLAETLDLEGVRVSAIHGNKSQPQRQKALDQFRDGRARVLVATDIAARGIDVSGISHVINFDLPAQPEDYIHRIGRTARAGAHGIAISFCDTAERGALRAIERLTGTGIEIASGTPAPEPERGHQADRAPPRHRQRQRARGHFTPRTAGANSRAA</sequence>
<dbReference type="CDD" id="cd18787">
    <property type="entry name" value="SF2_C_DEAD"/>
    <property type="match status" value="1"/>
</dbReference>
<evidence type="ECO:0000256" key="8">
    <source>
        <dbReference type="SAM" id="MobiDB-lite"/>
    </source>
</evidence>
<dbReference type="SMART" id="SM00487">
    <property type="entry name" value="DEXDc"/>
    <property type="match status" value="1"/>
</dbReference>
<dbReference type="InterPro" id="IPR014001">
    <property type="entry name" value="Helicase_ATP-bd"/>
</dbReference>
<organism evidence="12">
    <name type="scientific">Acidicaldus sp</name>
    <dbReference type="NCBI Taxonomy" id="1872105"/>
    <lineage>
        <taxon>Bacteria</taxon>
        <taxon>Pseudomonadati</taxon>
        <taxon>Pseudomonadota</taxon>
        <taxon>Alphaproteobacteria</taxon>
        <taxon>Acetobacterales</taxon>
        <taxon>Acetobacteraceae</taxon>
        <taxon>Acidicaldus</taxon>
    </lineage>
</organism>
<dbReference type="GO" id="GO:0005829">
    <property type="term" value="C:cytosol"/>
    <property type="evidence" value="ECO:0007669"/>
    <property type="project" value="TreeGrafter"/>
</dbReference>
<dbReference type="GO" id="GO:0003676">
    <property type="term" value="F:nucleic acid binding"/>
    <property type="evidence" value="ECO:0007669"/>
    <property type="project" value="InterPro"/>
</dbReference>
<dbReference type="InterPro" id="IPR044742">
    <property type="entry name" value="DEAD/DEAH_RhlB"/>
</dbReference>
<keyword evidence="2 7" id="KW-0378">Hydrolase</keyword>
<evidence type="ECO:0000259" key="11">
    <source>
        <dbReference type="PROSITE" id="PS51195"/>
    </source>
</evidence>
<dbReference type="SMART" id="SM00490">
    <property type="entry name" value="HELICc"/>
    <property type="match status" value="1"/>
</dbReference>
<dbReference type="InterPro" id="IPR027417">
    <property type="entry name" value="P-loop_NTPase"/>
</dbReference>
<keyword evidence="3 7" id="KW-0347">Helicase</keyword>
<dbReference type="Gene3D" id="3.40.50.300">
    <property type="entry name" value="P-loop containing nucleotide triphosphate hydrolases"/>
    <property type="match status" value="2"/>
</dbReference>
<comment type="caution">
    <text evidence="12">The sequence shown here is derived from an EMBL/GenBank/DDBJ whole genome shotgun (WGS) entry which is preliminary data.</text>
</comment>
<dbReference type="InterPro" id="IPR011545">
    <property type="entry name" value="DEAD/DEAH_box_helicase_dom"/>
</dbReference>
<dbReference type="Pfam" id="PF00271">
    <property type="entry name" value="Helicase_C"/>
    <property type="match status" value="1"/>
</dbReference>
<feature type="compositionally biased region" description="Basic and acidic residues" evidence="8">
    <location>
        <begin position="380"/>
        <end position="391"/>
    </location>
</feature>
<dbReference type="AlphaFoldDB" id="A0A8J4HD36"/>
<evidence type="ECO:0000256" key="6">
    <source>
        <dbReference type="PROSITE-ProRule" id="PRU00552"/>
    </source>
</evidence>
<dbReference type="PROSITE" id="PS51194">
    <property type="entry name" value="HELICASE_CTER"/>
    <property type="match status" value="1"/>
</dbReference>
<evidence type="ECO:0000259" key="9">
    <source>
        <dbReference type="PROSITE" id="PS51192"/>
    </source>
</evidence>
<evidence type="ECO:0000256" key="2">
    <source>
        <dbReference type="ARBA" id="ARBA00022801"/>
    </source>
</evidence>
<dbReference type="Pfam" id="PF00270">
    <property type="entry name" value="DEAD"/>
    <property type="match status" value="1"/>
</dbReference>
<dbReference type="InterPro" id="IPR000629">
    <property type="entry name" value="RNA-helicase_DEAD-box_CS"/>
</dbReference>
<feature type="region of interest" description="Disordered" evidence="8">
    <location>
        <begin position="371"/>
        <end position="416"/>
    </location>
</feature>
<dbReference type="GO" id="GO:0005524">
    <property type="term" value="F:ATP binding"/>
    <property type="evidence" value="ECO:0007669"/>
    <property type="project" value="UniProtKB-KW"/>
</dbReference>
<evidence type="ECO:0000256" key="7">
    <source>
        <dbReference type="RuleBase" id="RU000492"/>
    </source>
</evidence>
<name>A0A8J4HD36_9PROT</name>
<evidence type="ECO:0000256" key="5">
    <source>
        <dbReference type="ARBA" id="ARBA00038437"/>
    </source>
</evidence>
<dbReference type="CDD" id="cd00268">
    <property type="entry name" value="DEADc"/>
    <property type="match status" value="1"/>
</dbReference>
<dbReference type="GO" id="GO:0003724">
    <property type="term" value="F:RNA helicase activity"/>
    <property type="evidence" value="ECO:0007669"/>
    <property type="project" value="InterPro"/>
</dbReference>
<proteinExistence type="inferred from homology"/>
<feature type="domain" description="DEAD-box RNA helicase Q" evidence="11">
    <location>
        <begin position="4"/>
        <end position="32"/>
    </location>
</feature>
<evidence type="ECO:0000313" key="12">
    <source>
        <dbReference type="EMBL" id="HGC43958.1"/>
    </source>
</evidence>
<keyword evidence="4 7" id="KW-0067">ATP-binding</keyword>
<feature type="compositionally biased region" description="Basic residues" evidence="8">
    <location>
        <begin position="392"/>
        <end position="404"/>
    </location>
</feature>